<keyword evidence="3" id="KW-1185">Reference proteome</keyword>
<sequence>MQKLPPPPRRLRAPAKPTAYDCTNNEKTPFPADVLCDTKGIGVDPNMRYLIQVTGDATIAHCRDIPLRSTSDTATTELEASSTVLTTSSAELASTTETTTAAVTTTTAAFGCPGGFPADHSCGVFQQYTGGGQNYIKDYSGAYSVEECMQFCIEDDTCTLINHSSYFCELWTGDFVTNGLSATWSWYELGCFCVERAPVD</sequence>
<proteinExistence type="predicted"/>
<dbReference type="EMBL" id="CM000587">
    <property type="protein sequence ID" value="EWG55775.1"/>
    <property type="molecule type" value="Genomic_DNA"/>
</dbReference>
<dbReference type="GeneID" id="30074466"/>
<dbReference type="KEGG" id="fvr:FVEG_17590"/>
<evidence type="ECO:0000259" key="1">
    <source>
        <dbReference type="PROSITE" id="PS50948"/>
    </source>
</evidence>
<dbReference type="Proteomes" id="UP000009096">
    <property type="component" value="Chromosome 10"/>
</dbReference>
<accession>W7N6Q6</accession>
<dbReference type="InterPro" id="IPR003609">
    <property type="entry name" value="Pan_app"/>
</dbReference>
<reference evidence="2 3" key="1">
    <citation type="journal article" date="2010" name="Nature">
        <title>Comparative genomics reveals mobile pathogenicity chromosomes in Fusarium.</title>
        <authorList>
            <person name="Ma L.J."/>
            <person name="van der Does H.C."/>
            <person name="Borkovich K.A."/>
            <person name="Coleman J.J."/>
            <person name="Daboussi M.J."/>
            <person name="Di Pietro A."/>
            <person name="Dufresne M."/>
            <person name="Freitag M."/>
            <person name="Grabherr M."/>
            <person name="Henrissat B."/>
            <person name="Houterman P.M."/>
            <person name="Kang S."/>
            <person name="Shim W.B."/>
            <person name="Woloshuk C."/>
            <person name="Xie X."/>
            <person name="Xu J.R."/>
            <person name="Antoniw J."/>
            <person name="Baker S.E."/>
            <person name="Bluhm B.H."/>
            <person name="Breakspear A."/>
            <person name="Brown D.W."/>
            <person name="Butchko R.A."/>
            <person name="Chapman S."/>
            <person name="Coulson R."/>
            <person name="Coutinho P.M."/>
            <person name="Danchin E.G."/>
            <person name="Diener A."/>
            <person name="Gale L.R."/>
            <person name="Gardiner D.M."/>
            <person name="Goff S."/>
            <person name="Hammond-Kosack K.E."/>
            <person name="Hilburn K."/>
            <person name="Hua-Van A."/>
            <person name="Jonkers W."/>
            <person name="Kazan K."/>
            <person name="Kodira C.D."/>
            <person name="Koehrsen M."/>
            <person name="Kumar L."/>
            <person name="Lee Y.H."/>
            <person name="Li L."/>
            <person name="Manners J.M."/>
            <person name="Miranda-Saavedra D."/>
            <person name="Mukherjee M."/>
            <person name="Park G."/>
            <person name="Park J."/>
            <person name="Park S.Y."/>
            <person name="Proctor R.H."/>
            <person name="Regev A."/>
            <person name="Ruiz-Roldan M.C."/>
            <person name="Sain D."/>
            <person name="Sakthikumar S."/>
            <person name="Sykes S."/>
            <person name="Schwartz D.C."/>
            <person name="Turgeon B.G."/>
            <person name="Wapinski I."/>
            <person name="Yoder O."/>
            <person name="Young S."/>
            <person name="Zeng Q."/>
            <person name="Zhou S."/>
            <person name="Galagan J."/>
            <person name="Cuomo C.A."/>
            <person name="Kistler H.C."/>
            <person name="Rep M."/>
        </authorList>
    </citation>
    <scope>NUCLEOTIDE SEQUENCE [LARGE SCALE GENOMIC DNA]</scope>
    <source>
        <strain evidence="3">M3125 / FGSC 7600</strain>
    </source>
</reference>
<dbReference type="STRING" id="334819.W7N6Q6"/>
<dbReference type="PROSITE" id="PS50948">
    <property type="entry name" value="PAN"/>
    <property type="match status" value="1"/>
</dbReference>
<dbReference type="EMBL" id="DS022265">
    <property type="protein sequence ID" value="EWG55775.1"/>
    <property type="molecule type" value="Genomic_DNA"/>
</dbReference>
<gene>
    <name evidence="2" type="ORF">FVEG_17590</name>
</gene>
<evidence type="ECO:0000313" key="2">
    <source>
        <dbReference type="EMBL" id="EWG55775.1"/>
    </source>
</evidence>
<dbReference type="VEuPathDB" id="FungiDB:FVEG_17590"/>
<dbReference type="RefSeq" id="XP_018761966.1">
    <property type="nucleotide sequence ID" value="XM_018906829.1"/>
</dbReference>
<name>W7N6Q6_GIBM7</name>
<dbReference type="AlphaFoldDB" id="W7N6Q6"/>
<dbReference type="OrthoDB" id="5098550at2759"/>
<organism evidence="2 3">
    <name type="scientific">Gibberella moniliformis (strain M3125 / FGSC 7600)</name>
    <name type="common">Maize ear and stalk rot fungus</name>
    <name type="synonym">Fusarium verticillioides</name>
    <dbReference type="NCBI Taxonomy" id="334819"/>
    <lineage>
        <taxon>Eukaryota</taxon>
        <taxon>Fungi</taxon>
        <taxon>Dikarya</taxon>
        <taxon>Ascomycota</taxon>
        <taxon>Pezizomycotina</taxon>
        <taxon>Sordariomycetes</taxon>
        <taxon>Hypocreomycetidae</taxon>
        <taxon>Hypocreales</taxon>
        <taxon>Nectriaceae</taxon>
        <taxon>Fusarium</taxon>
        <taxon>Fusarium fujikuroi species complex</taxon>
    </lineage>
</organism>
<evidence type="ECO:0000313" key="3">
    <source>
        <dbReference type="Proteomes" id="UP000009096"/>
    </source>
</evidence>
<feature type="domain" description="Apple" evidence="1">
    <location>
        <begin position="122"/>
        <end position="191"/>
    </location>
</feature>
<protein>
    <recommendedName>
        <fullName evidence="1">Apple domain-containing protein</fullName>
    </recommendedName>
</protein>